<comment type="caution">
    <text evidence="1">The sequence shown here is derived from an EMBL/GenBank/DDBJ whole genome shotgun (WGS) entry which is preliminary data.</text>
</comment>
<organism evidence="1 2">
    <name type="scientific">Lysobacter soli</name>
    <dbReference type="NCBI Taxonomy" id="453783"/>
    <lineage>
        <taxon>Bacteria</taxon>
        <taxon>Pseudomonadati</taxon>
        <taxon>Pseudomonadota</taxon>
        <taxon>Gammaproteobacteria</taxon>
        <taxon>Lysobacterales</taxon>
        <taxon>Lysobacteraceae</taxon>
        <taxon>Lysobacter</taxon>
    </lineage>
</organism>
<sequence length="176" mass="18837">MRTIVRAWMVAASIAGIAACERVPEPSPKEATPAATSNAFNVEITLTPAARERLVSQHESLIVSADYFGDPSAQAQAEHVPGSENPWLTLHRTQVELEGARLDGTPVAHFPAVSLDAKQLAWTDAPDAPQVNLNVYSGRRSSPDNLLDCTMFQDTLAVASRAPIRLACGLIGEAPR</sequence>
<dbReference type="EMBL" id="QTJR01000004">
    <property type="protein sequence ID" value="RDY67934.1"/>
    <property type="molecule type" value="Genomic_DNA"/>
</dbReference>
<evidence type="ECO:0000313" key="1">
    <source>
        <dbReference type="EMBL" id="RDY67934.1"/>
    </source>
</evidence>
<dbReference type="RefSeq" id="WP_115842056.1">
    <property type="nucleotide sequence ID" value="NZ_CP183976.1"/>
</dbReference>
<name>A0A3D8VEV3_9GAMM</name>
<dbReference type="AlphaFoldDB" id="A0A3D8VEV3"/>
<dbReference type="Proteomes" id="UP000256829">
    <property type="component" value="Unassembled WGS sequence"/>
</dbReference>
<proteinExistence type="predicted"/>
<evidence type="ECO:0008006" key="3">
    <source>
        <dbReference type="Google" id="ProtNLM"/>
    </source>
</evidence>
<accession>A0A3D8VEV3</accession>
<protein>
    <recommendedName>
        <fullName evidence="3">Lipoprotein</fullName>
    </recommendedName>
</protein>
<evidence type="ECO:0000313" key="2">
    <source>
        <dbReference type="Proteomes" id="UP000256829"/>
    </source>
</evidence>
<keyword evidence="2" id="KW-1185">Reference proteome</keyword>
<reference evidence="1 2" key="1">
    <citation type="submission" date="2018-08" db="EMBL/GenBank/DDBJ databases">
        <title>Lysobacter soli KCTC 22011, whole genome shotgun sequence.</title>
        <authorList>
            <person name="Zhang X."/>
            <person name="Feng G."/>
            <person name="Zhu H."/>
        </authorList>
    </citation>
    <scope>NUCLEOTIDE SEQUENCE [LARGE SCALE GENOMIC DNA]</scope>
    <source>
        <strain evidence="1 2">KCTC 22011</strain>
    </source>
</reference>
<gene>
    <name evidence="1" type="ORF">DX912_08540</name>
</gene>
<dbReference type="PROSITE" id="PS51257">
    <property type="entry name" value="PROKAR_LIPOPROTEIN"/>
    <property type="match status" value="1"/>
</dbReference>